<evidence type="ECO:0000256" key="1">
    <source>
        <dbReference type="ARBA" id="ARBA00007558"/>
    </source>
</evidence>
<dbReference type="AlphaFoldDB" id="A0A9R1XXV0"/>
<organism evidence="3 4">
    <name type="scientific">Lactuca sativa</name>
    <name type="common">Garden lettuce</name>
    <dbReference type="NCBI Taxonomy" id="4236"/>
    <lineage>
        <taxon>Eukaryota</taxon>
        <taxon>Viridiplantae</taxon>
        <taxon>Streptophyta</taxon>
        <taxon>Embryophyta</taxon>
        <taxon>Tracheophyta</taxon>
        <taxon>Spermatophyta</taxon>
        <taxon>Magnoliopsida</taxon>
        <taxon>eudicotyledons</taxon>
        <taxon>Gunneridae</taxon>
        <taxon>Pentapetalae</taxon>
        <taxon>asterids</taxon>
        <taxon>campanulids</taxon>
        <taxon>Asterales</taxon>
        <taxon>Asteraceae</taxon>
        <taxon>Cichorioideae</taxon>
        <taxon>Cichorieae</taxon>
        <taxon>Lactucinae</taxon>
        <taxon>Lactuca</taxon>
    </lineage>
</organism>
<dbReference type="InterPro" id="IPR054549">
    <property type="entry name" value="UVB_sens_RUS_dom"/>
</dbReference>
<dbReference type="InterPro" id="IPR006968">
    <property type="entry name" value="RUS_fam"/>
</dbReference>
<evidence type="ECO:0000313" key="3">
    <source>
        <dbReference type="EMBL" id="KAJ0225512.1"/>
    </source>
</evidence>
<dbReference type="EMBL" id="NBSK02000001">
    <property type="protein sequence ID" value="KAJ0225512.1"/>
    <property type="molecule type" value="Genomic_DNA"/>
</dbReference>
<accession>A0A9R1XXV0</accession>
<dbReference type="PANTHER" id="PTHR12770:SF5">
    <property type="entry name" value="PROTEIN ROOT UVB SENSITIVE 2, CHLOROPLASTIC"/>
    <property type="match status" value="1"/>
</dbReference>
<comment type="caution">
    <text evidence="3">The sequence shown here is derived from an EMBL/GenBank/DDBJ whole genome shotgun (WGS) entry which is preliminary data.</text>
</comment>
<gene>
    <name evidence="3" type="ORF">LSAT_V11C100041090</name>
</gene>
<proteinExistence type="inferred from homology"/>
<reference evidence="3 4" key="1">
    <citation type="journal article" date="2017" name="Nat. Commun.">
        <title>Genome assembly with in vitro proximity ligation data and whole-genome triplication in lettuce.</title>
        <authorList>
            <person name="Reyes-Chin-Wo S."/>
            <person name="Wang Z."/>
            <person name="Yang X."/>
            <person name="Kozik A."/>
            <person name="Arikit S."/>
            <person name="Song C."/>
            <person name="Xia L."/>
            <person name="Froenicke L."/>
            <person name="Lavelle D.O."/>
            <person name="Truco M.J."/>
            <person name="Xia R."/>
            <person name="Zhu S."/>
            <person name="Xu C."/>
            <person name="Xu H."/>
            <person name="Xu X."/>
            <person name="Cox K."/>
            <person name="Korf I."/>
            <person name="Meyers B.C."/>
            <person name="Michelmore R.W."/>
        </authorList>
    </citation>
    <scope>NUCLEOTIDE SEQUENCE [LARGE SCALE GENOMIC DNA]</scope>
    <source>
        <strain evidence="4">cv. Salinas</strain>
        <tissue evidence="3">Seedlings</tissue>
    </source>
</reference>
<evidence type="ECO:0000259" key="2">
    <source>
        <dbReference type="Pfam" id="PF04884"/>
    </source>
</evidence>
<dbReference type="Pfam" id="PF04884">
    <property type="entry name" value="UVB_sens_prot"/>
    <property type="match status" value="1"/>
</dbReference>
<dbReference type="Proteomes" id="UP000235145">
    <property type="component" value="Unassembled WGS sequence"/>
</dbReference>
<comment type="similarity">
    <text evidence="1">Belongs to the RUS1 family.</text>
</comment>
<sequence>MVILKDGMQHVGKLMCSKLGLICYMALALVWKFFPHYVHNCFLKWLDLEILKRATILAIYSSFAKDGNLSDLYAKGEAISTVFNVLGLDVRIQLVSTTIKISSHANLTTMEDLVYPRKMIKEAGNDHY</sequence>
<dbReference type="PANTHER" id="PTHR12770">
    <property type="entry name" value="RUS1 FAMILY PROTEIN C16ORF58"/>
    <property type="match status" value="1"/>
</dbReference>
<keyword evidence="4" id="KW-1185">Reference proteome</keyword>
<feature type="domain" description="Protein root UVB sensitive/RUS" evidence="2">
    <location>
        <begin position="51"/>
        <end position="102"/>
    </location>
</feature>
<name>A0A9R1XXV0_LACSA</name>
<evidence type="ECO:0000313" key="4">
    <source>
        <dbReference type="Proteomes" id="UP000235145"/>
    </source>
</evidence>
<protein>
    <recommendedName>
        <fullName evidence="2">Protein root UVB sensitive/RUS domain-containing protein</fullName>
    </recommendedName>
</protein>